<dbReference type="CDD" id="cd06410">
    <property type="entry name" value="PB1_UP2"/>
    <property type="match status" value="1"/>
</dbReference>
<evidence type="ECO:0000259" key="2">
    <source>
        <dbReference type="SMART" id="SM00666"/>
    </source>
</evidence>
<evidence type="ECO:0000256" key="1">
    <source>
        <dbReference type="SAM" id="MobiDB-lite"/>
    </source>
</evidence>
<dbReference type="SMART" id="SM00666">
    <property type="entry name" value="PB1"/>
    <property type="match status" value="1"/>
</dbReference>
<evidence type="ECO:0000313" key="3">
    <source>
        <dbReference type="EMBL" id="KAL2513588.1"/>
    </source>
</evidence>
<accession>A0ABD1TLZ2</accession>
<dbReference type="Pfam" id="PF00564">
    <property type="entry name" value="PB1"/>
    <property type="match status" value="1"/>
</dbReference>
<dbReference type="PANTHER" id="PTHR31066:SF100">
    <property type="entry name" value="PB1 DOMAIN-CONTAINING PROTEIN"/>
    <property type="match status" value="1"/>
</dbReference>
<comment type="caution">
    <text evidence="3">The sequence shown here is derived from an EMBL/GenBank/DDBJ whole genome shotgun (WGS) entry which is preliminary data.</text>
</comment>
<dbReference type="Gene3D" id="3.10.20.90">
    <property type="entry name" value="Phosphatidylinositol 3-kinase Catalytic Subunit, Chain A, domain 1"/>
    <property type="match status" value="1"/>
</dbReference>
<proteinExistence type="predicted"/>
<dbReference type="InterPro" id="IPR053198">
    <property type="entry name" value="Gynoecium_Dev_Regulator"/>
</dbReference>
<dbReference type="InterPro" id="IPR000270">
    <property type="entry name" value="PB1_dom"/>
</dbReference>
<dbReference type="PANTHER" id="PTHR31066">
    <property type="entry name" value="OS05G0427100 PROTEIN-RELATED"/>
    <property type="match status" value="1"/>
</dbReference>
<feature type="compositionally biased region" description="Polar residues" evidence="1">
    <location>
        <begin position="1"/>
        <end position="17"/>
    </location>
</feature>
<sequence length="412" mass="45751">METYSFKSSYLESGDSSPRSRDIEFENPPPLEDSLNNYKVKFMCSYRGKIHPRTNGNELSYIGGETKILAVDRNIKFSFLLSKLIALCENENIAVKYQLPGEDLDALISVTNDDDLDHLMHEYDRLCKVSPNPARLRIFIFPSLNPSIDVKSEKERYVEVLNSGLVMAVTAPPPNNDVNFLYGLEKSQPMVGKVQESEVPTLVGSEDRPVGSDPIERDIQDLQRLRIEEQSGMYRRKNEDNLAAGFVESEYHKVPVTVPDGVGYWPENQIAGGMYPTSNINPEPPVYIIPAPASAYHAPIVTRTPVTGLPSQGYYAVQTNPSEVYREQQVYNLPPQEVPKIAGYYSGALGFVQAATGTLAYDNGVGRQVIYHTPGGIMAALPPAPPQHVQFEAMTAAVTSDNDEGRMNFDRP</sequence>
<reference evidence="4" key="1">
    <citation type="submission" date="2024-07" db="EMBL/GenBank/DDBJ databases">
        <title>Two chromosome-level genome assemblies of Korean endemic species Abeliophyllum distichum and Forsythia ovata (Oleaceae).</title>
        <authorList>
            <person name="Jang H."/>
        </authorList>
    </citation>
    <scope>NUCLEOTIDE SEQUENCE [LARGE SCALE GENOMIC DNA]</scope>
</reference>
<dbReference type="AlphaFoldDB" id="A0ABD1TLZ2"/>
<dbReference type="Proteomes" id="UP001604277">
    <property type="component" value="Unassembled WGS sequence"/>
</dbReference>
<evidence type="ECO:0000313" key="4">
    <source>
        <dbReference type="Proteomes" id="UP001604277"/>
    </source>
</evidence>
<keyword evidence="4" id="KW-1185">Reference proteome</keyword>
<dbReference type="SUPFAM" id="SSF54277">
    <property type="entry name" value="CAD &amp; PB1 domains"/>
    <property type="match status" value="1"/>
</dbReference>
<gene>
    <name evidence="3" type="ORF">Fot_27559</name>
</gene>
<dbReference type="EMBL" id="JBFOLJ010000008">
    <property type="protein sequence ID" value="KAL2513588.1"/>
    <property type="molecule type" value="Genomic_DNA"/>
</dbReference>
<feature type="domain" description="PB1" evidence="2">
    <location>
        <begin position="54"/>
        <end position="143"/>
    </location>
</feature>
<protein>
    <submittedName>
        <fullName evidence="3">Octicosapeptide/Phox/Bem1p family protein</fullName>
    </submittedName>
</protein>
<dbReference type="FunFam" id="3.10.20.90:FF:000058">
    <property type="entry name" value="Octicosapeptide/phox/Bem1p domain kinase superfamily protein"/>
    <property type="match status" value="1"/>
</dbReference>
<organism evidence="3 4">
    <name type="scientific">Forsythia ovata</name>
    <dbReference type="NCBI Taxonomy" id="205694"/>
    <lineage>
        <taxon>Eukaryota</taxon>
        <taxon>Viridiplantae</taxon>
        <taxon>Streptophyta</taxon>
        <taxon>Embryophyta</taxon>
        <taxon>Tracheophyta</taxon>
        <taxon>Spermatophyta</taxon>
        <taxon>Magnoliopsida</taxon>
        <taxon>eudicotyledons</taxon>
        <taxon>Gunneridae</taxon>
        <taxon>Pentapetalae</taxon>
        <taxon>asterids</taxon>
        <taxon>lamiids</taxon>
        <taxon>Lamiales</taxon>
        <taxon>Oleaceae</taxon>
        <taxon>Forsythieae</taxon>
        <taxon>Forsythia</taxon>
    </lineage>
</organism>
<name>A0ABD1TLZ2_9LAMI</name>
<feature type="region of interest" description="Disordered" evidence="1">
    <location>
        <begin position="1"/>
        <end position="30"/>
    </location>
</feature>